<geneLocation type="plasmid" evidence="2 3">
    <name>pSCATT</name>
</geneLocation>
<protein>
    <recommendedName>
        <fullName evidence="1">N-acetyltransferase domain-containing protein</fullName>
    </recommendedName>
</protein>
<dbReference type="GO" id="GO:0016747">
    <property type="term" value="F:acyltransferase activity, transferring groups other than amino-acyl groups"/>
    <property type="evidence" value="ECO:0007669"/>
    <property type="project" value="InterPro"/>
</dbReference>
<dbReference type="Gene3D" id="3.40.630.30">
    <property type="match status" value="1"/>
</dbReference>
<dbReference type="OrthoDB" id="164800at2"/>
<dbReference type="PATRIC" id="fig|1003195.11.peg.944"/>
<accession>F8JIX0</accession>
<proteinExistence type="predicted"/>
<evidence type="ECO:0000259" key="1">
    <source>
        <dbReference type="PROSITE" id="PS51186"/>
    </source>
</evidence>
<gene>
    <name evidence="2" type="ordered locus">SCATT_p07510</name>
</gene>
<evidence type="ECO:0000313" key="2">
    <source>
        <dbReference type="EMBL" id="AEW98944.1"/>
    </source>
</evidence>
<dbReference type="InterPro" id="IPR000182">
    <property type="entry name" value="GNAT_dom"/>
</dbReference>
<dbReference type="PROSITE" id="PS51186">
    <property type="entry name" value="GNAT"/>
    <property type="match status" value="1"/>
</dbReference>
<dbReference type="Proteomes" id="UP000007842">
    <property type="component" value="Plasmid pSCATT"/>
</dbReference>
<dbReference type="KEGG" id="scy:SCATT_p07510"/>
<organism evidence="2 3">
    <name type="scientific">Streptantibioticus cattleyicolor (strain ATCC 35852 / DSM 46488 / JCM 4925 / NBRC 14057 / NRRL 8057)</name>
    <name type="common">Streptomyces cattleya</name>
    <dbReference type="NCBI Taxonomy" id="1003195"/>
    <lineage>
        <taxon>Bacteria</taxon>
        <taxon>Bacillati</taxon>
        <taxon>Actinomycetota</taxon>
        <taxon>Actinomycetes</taxon>
        <taxon>Kitasatosporales</taxon>
        <taxon>Streptomycetaceae</taxon>
        <taxon>Streptantibioticus</taxon>
    </lineage>
</organism>
<reference evidence="3" key="1">
    <citation type="submission" date="2011-12" db="EMBL/GenBank/DDBJ databases">
        <title>Complete genome sequence of Streptomyces cattleya strain DSM 46488.</title>
        <authorList>
            <person name="Ou H.-Y."/>
            <person name="Li P."/>
            <person name="Zhao C."/>
            <person name="O'Hagan D."/>
            <person name="Deng Z."/>
        </authorList>
    </citation>
    <scope>NUCLEOTIDE SEQUENCE [LARGE SCALE GENOMIC DNA]</scope>
    <source>
        <strain evidence="3">ATCC 35852 / DSM 46488 / JCM 4925 / NBRC 14057 / NRRL 8057</strain>
        <plasmid evidence="3">Plasmid pSCATT</plasmid>
    </source>
</reference>
<dbReference type="InterPro" id="IPR016181">
    <property type="entry name" value="Acyl_CoA_acyltransferase"/>
</dbReference>
<dbReference type="KEGG" id="sct:SCAT_p0985"/>
<sequence length="262" mass="28635">MNEAETLLAAYDEHMRGAPPTPPADVRHEWDGPVLRIVGRPRGLVTAPRDTGLRGAELDRLIARQRDYFAARGEAVEWKTRGHDLPADLPDRLRAAGFEPEDEETVLIGRAERMATEPVPPPGVVLRRVTADADMRRVAALESAVWGLDLGWLAEDLIGRVAVAPEEIAVLVAEAGGHPVCAAWLVHRAGTPFASLWGGSTLPEWRGRGVYRALVAARARLAVERGVRYLQVDASDDSAPILRRLGFTAVTTTTPYIWSPPR</sequence>
<feature type="domain" description="N-acetyltransferase" evidence="1">
    <location>
        <begin position="124"/>
        <end position="262"/>
    </location>
</feature>
<accession>G8XHS9</accession>
<keyword evidence="2" id="KW-0614">Plasmid</keyword>
<dbReference type="AlphaFoldDB" id="F8JIX0"/>
<dbReference type="EMBL" id="CP003229">
    <property type="protein sequence ID" value="AEW98944.1"/>
    <property type="molecule type" value="Genomic_DNA"/>
</dbReference>
<dbReference type="RefSeq" id="WP_014151434.1">
    <property type="nucleotide sequence ID" value="NC_016113.1"/>
</dbReference>
<keyword evidence="3" id="KW-1185">Reference proteome</keyword>
<dbReference type="HOGENOM" id="CLU_079365_0_0_11"/>
<name>F8JIX0_STREN</name>
<dbReference type="SUPFAM" id="SSF55729">
    <property type="entry name" value="Acyl-CoA N-acyltransferases (Nat)"/>
    <property type="match status" value="1"/>
</dbReference>
<dbReference type="Pfam" id="PF00583">
    <property type="entry name" value="Acetyltransf_1"/>
    <property type="match status" value="1"/>
</dbReference>
<evidence type="ECO:0000313" key="3">
    <source>
        <dbReference type="Proteomes" id="UP000007842"/>
    </source>
</evidence>